<proteinExistence type="predicted"/>
<feature type="compositionally biased region" description="Acidic residues" evidence="1">
    <location>
        <begin position="151"/>
        <end position="162"/>
    </location>
</feature>
<evidence type="ECO:0000256" key="1">
    <source>
        <dbReference type="SAM" id="MobiDB-lite"/>
    </source>
</evidence>
<organism evidence="2 3">
    <name type="scientific">Imshaugia aleurites</name>
    <dbReference type="NCBI Taxonomy" id="172621"/>
    <lineage>
        <taxon>Eukaryota</taxon>
        <taxon>Fungi</taxon>
        <taxon>Dikarya</taxon>
        <taxon>Ascomycota</taxon>
        <taxon>Pezizomycotina</taxon>
        <taxon>Lecanoromycetes</taxon>
        <taxon>OSLEUM clade</taxon>
        <taxon>Lecanoromycetidae</taxon>
        <taxon>Lecanorales</taxon>
        <taxon>Lecanorineae</taxon>
        <taxon>Parmeliaceae</taxon>
        <taxon>Imshaugia</taxon>
    </lineage>
</organism>
<dbReference type="Proteomes" id="UP000664534">
    <property type="component" value="Unassembled WGS sequence"/>
</dbReference>
<evidence type="ECO:0000313" key="2">
    <source>
        <dbReference type="EMBL" id="CAF9927053.1"/>
    </source>
</evidence>
<protein>
    <submittedName>
        <fullName evidence="2">Uncharacterized protein</fullName>
    </submittedName>
</protein>
<dbReference type="EMBL" id="CAJPDT010000045">
    <property type="protein sequence ID" value="CAF9927053.1"/>
    <property type="molecule type" value="Genomic_DNA"/>
</dbReference>
<name>A0A8H3IPW4_9LECA</name>
<keyword evidence="3" id="KW-1185">Reference proteome</keyword>
<feature type="region of interest" description="Disordered" evidence="1">
    <location>
        <begin position="143"/>
        <end position="162"/>
    </location>
</feature>
<dbReference type="AlphaFoldDB" id="A0A8H3IPW4"/>
<accession>A0A8H3IPW4</accession>
<reference evidence="2" key="1">
    <citation type="submission" date="2021-03" db="EMBL/GenBank/DDBJ databases">
        <authorList>
            <person name="Tagirdzhanova G."/>
        </authorList>
    </citation>
    <scope>NUCLEOTIDE SEQUENCE</scope>
</reference>
<comment type="caution">
    <text evidence="2">The sequence shown here is derived from an EMBL/GenBank/DDBJ whole genome shotgun (WGS) entry which is preliminary data.</text>
</comment>
<gene>
    <name evidence="2" type="ORF">IMSHALPRED_007109</name>
</gene>
<evidence type="ECO:0000313" key="3">
    <source>
        <dbReference type="Proteomes" id="UP000664534"/>
    </source>
</evidence>
<sequence length="162" mass="18908">MQTGKQQITIDDVQSYNKSALYQDGATGAGLWQDSRLLLRSCRQIYDEARWVLHRIPDALAQNLVHSSWIMFVENNLEKALARYEKALGRAYLDPIRSIANQIYREESTLAVFWAYACRRMVRKKVSNYKRRLALGREVDESFDWNGKPETEDDEDFDPKAE</sequence>